<keyword evidence="5" id="KW-0813">Transport</keyword>
<dbReference type="PANTHER" id="PTHR43496:SF1">
    <property type="entry name" value="POLYGALACTURONAN_RHAMNOGALACTURONAN TRANSPORT SYSTEM PERMEASE PROTEIN YTEP"/>
    <property type="match status" value="1"/>
</dbReference>
<feature type="transmembrane region" description="Helical" evidence="5">
    <location>
        <begin position="634"/>
        <end position="656"/>
    </location>
</feature>
<feature type="transmembrane region" description="Helical" evidence="5">
    <location>
        <begin position="573"/>
        <end position="595"/>
    </location>
</feature>
<dbReference type="Gene3D" id="1.10.3720.10">
    <property type="entry name" value="MetI-like"/>
    <property type="match status" value="2"/>
</dbReference>
<dbReference type="GO" id="GO:0055085">
    <property type="term" value="P:transmembrane transport"/>
    <property type="evidence" value="ECO:0007669"/>
    <property type="project" value="InterPro"/>
</dbReference>
<dbReference type="OrthoDB" id="7056428at2"/>
<dbReference type="InterPro" id="IPR000515">
    <property type="entry name" value="MetI-like"/>
</dbReference>
<dbReference type="InterPro" id="IPR035906">
    <property type="entry name" value="MetI-like_sf"/>
</dbReference>
<keyword evidence="8" id="KW-1185">Reference proteome</keyword>
<dbReference type="Pfam" id="PF00528">
    <property type="entry name" value="BPD_transp_1"/>
    <property type="match status" value="2"/>
</dbReference>
<evidence type="ECO:0000313" key="8">
    <source>
        <dbReference type="Proteomes" id="UP000252023"/>
    </source>
</evidence>
<accession>A0A344PJ99</accession>
<evidence type="ECO:0000259" key="6">
    <source>
        <dbReference type="PROSITE" id="PS50928"/>
    </source>
</evidence>
<keyword evidence="3 5" id="KW-1133">Transmembrane helix</keyword>
<dbReference type="EMBL" id="CP030918">
    <property type="protein sequence ID" value="AXC49454.1"/>
    <property type="molecule type" value="Genomic_DNA"/>
</dbReference>
<dbReference type="GO" id="GO:0005886">
    <property type="term" value="C:plasma membrane"/>
    <property type="evidence" value="ECO:0007669"/>
    <property type="project" value="UniProtKB-SubCell"/>
</dbReference>
<feature type="transmembrane region" description="Helical" evidence="5">
    <location>
        <begin position="676"/>
        <end position="697"/>
    </location>
</feature>
<evidence type="ECO:0000313" key="7">
    <source>
        <dbReference type="EMBL" id="AXC49454.1"/>
    </source>
</evidence>
<dbReference type="AlphaFoldDB" id="A0A344PJ99"/>
<feature type="domain" description="ABC transmembrane type-1" evidence="6">
    <location>
        <begin position="503"/>
        <end position="697"/>
    </location>
</feature>
<dbReference type="CDD" id="cd06261">
    <property type="entry name" value="TM_PBP2"/>
    <property type="match status" value="2"/>
</dbReference>
<feature type="transmembrane region" description="Helical" evidence="5">
    <location>
        <begin position="247"/>
        <end position="268"/>
    </location>
</feature>
<evidence type="ECO:0000256" key="5">
    <source>
        <dbReference type="RuleBase" id="RU363032"/>
    </source>
</evidence>
<evidence type="ECO:0000256" key="3">
    <source>
        <dbReference type="ARBA" id="ARBA00022989"/>
    </source>
</evidence>
<evidence type="ECO:0000256" key="2">
    <source>
        <dbReference type="ARBA" id="ARBA00022692"/>
    </source>
</evidence>
<sequence>MARRDGGVAGARSRAWPLAGRGRLMKARQKQTAAGALLSLVVAALLVIFIAVPFAAVLRESVVVSQPMSLQRLDRITREAIAEIPDAERDVALARWAGQITPSERVEAMAAAFHLADRDVPWDRSRPYEEQDRRAQAAHAALDPVARSEVDDFFAVAHVMLHKRTALAFMVREEIGKARFDGMRSGVERQFGLANYAEVLATPHFQRAAINSLTLASVTTLMTVSLAFALAYGLNSGALPRPGLMRGVLLLPLVAPPVLIATATLMLFGRRGLITNGLLDGALGLVDADQVNIYGPVGIVVVQMLAFLPAALIVLDNGFRDSDPRLVEAAPGLGAGYGAQMRSVVLPMSFPALKRTIVLVFIMALTDFSNPMLLGGGFPVLAEVIYDQITAYRNMPLAAAVCIILLIPPLLLYVALEQIGRRRRFFVPGAAPRGVLPVPAPARRLLAGLALAAGGAILLVYGTMILGAFTRIWGVDRGLTLGYFIPALQPTGLPTNVAGMSEVADSLRLALVAAPLGGLLAVLVAYVVERLRPPGSGVIFFITLMPAILPGIIFGIGYILAFNAPFGIPALSLSGTFAILVLNVMFGNLFVGVLAGRAALQRLDRSVDEAAEGLGAGIGAQIGLIMLPLLRVPILLGTLYVFIDALTTLSSVIFLVSGDHKLASIAIFNAANGSSFGPAAAKSVALLVIALTAMALLRRMERRAGTGFRKEVVQA</sequence>
<dbReference type="PROSITE" id="PS50928">
    <property type="entry name" value="ABC_TM1"/>
    <property type="match status" value="2"/>
</dbReference>
<evidence type="ECO:0000256" key="4">
    <source>
        <dbReference type="ARBA" id="ARBA00023136"/>
    </source>
</evidence>
<dbReference type="PANTHER" id="PTHR43496">
    <property type="entry name" value="PROTEIN LPLB"/>
    <property type="match status" value="1"/>
</dbReference>
<feature type="transmembrane region" description="Helical" evidence="5">
    <location>
        <begin position="33"/>
        <end position="58"/>
    </location>
</feature>
<feature type="transmembrane region" description="Helical" evidence="5">
    <location>
        <begin position="397"/>
        <end position="416"/>
    </location>
</feature>
<keyword evidence="4 5" id="KW-0472">Membrane</keyword>
<dbReference type="SUPFAM" id="SSF161098">
    <property type="entry name" value="MetI-like"/>
    <property type="match status" value="2"/>
</dbReference>
<name>A0A344PJ99_9RHOB</name>
<feature type="transmembrane region" description="Helical" evidence="5">
    <location>
        <begin position="540"/>
        <end position="561"/>
    </location>
</feature>
<proteinExistence type="inferred from homology"/>
<comment type="similarity">
    <text evidence="5">Belongs to the binding-protein-dependent transport system permease family.</text>
</comment>
<dbReference type="KEGG" id="pars:DRW48_06925"/>
<organism evidence="7 8">
    <name type="scientific">Paracoccus suum</name>
    <dbReference type="NCBI Taxonomy" id="2259340"/>
    <lineage>
        <taxon>Bacteria</taxon>
        <taxon>Pseudomonadati</taxon>
        <taxon>Pseudomonadota</taxon>
        <taxon>Alphaproteobacteria</taxon>
        <taxon>Rhodobacterales</taxon>
        <taxon>Paracoccaceae</taxon>
        <taxon>Paracoccus</taxon>
    </lineage>
</organism>
<feature type="domain" description="ABC transmembrane type-1" evidence="6">
    <location>
        <begin position="209"/>
        <end position="416"/>
    </location>
</feature>
<dbReference type="Proteomes" id="UP000252023">
    <property type="component" value="Chromosome"/>
</dbReference>
<evidence type="ECO:0000256" key="1">
    <source>
        <dbReference type="ARBA" id="ARBA00004651"/>
    </source>
</evidence>
<feature type="transmembrane region" description="Helical" evidence="5">
    <location>
        <begin position="357"/>
        <end position="377"/>
    </location>
</feature>
<protein>
    <submittedName>
        <fullName evidence="7">Iron ABC transporter permease</fullName>
    </submittedName>
</protein>
<feature type="transmembrane region" description="Helical" evidence="5">
    <location>
        <begin position="509"/>
        <end position="528"/>
    </location>
</feature>
<keyword evidence="2 5" id="KW-0812">Transmembrane</keyword>
<reference evidence="8" key="1">
    <citation type="submission" date="2018-07" db="EMBL/GenBank/DDBJ databases">
        <title>Genome sequencing of Paracoccus sp. SC2-6.</title>
        <authorList>
            <person name="Heo J."/>
            <person name="Kim S.-J."/>
            <person name="Kwon S.-W."/>
        </authorList>
    </citation>
    <scope>NUCLEOTIDE SEQUENCE [LARGE SCALE GENOMIC DNA]</scope>
    <source>
        <strain evidence="8">SC2-6</strain>
    </source>
</reference>
<feature type="transmembrane region" description="Helical" evidence="5">
    <location>
        <begin position="213"/>
        <end position="235"/>
    </location>
</feature>
<feature type="transmembrane region" description="Helical" evidence="5">
    <location>
        <begin position="293"/>
        <end position="315"/>
    </location>
</feature>
<gene>
    <name evidence="7" type="ORF">DRW48_06925</name>
</gene>
<feature type="transmembrane region" description="Helical" evidence="5">
    <location>
        <begin position="445"/>
        <end position="469"/>
    </location>
</feature>
<comment type="subcellular location">
    <subcellularLocation>
        <location evidence="1 5">Cell membrane</location>
        <topology evidence="1 5">Multi-pass membrane protein</topology>
    </subcellularLocation>
</comment>